<keyword evidence="3" id="KW-1185">Reference proteome</keyword>
<reference evidence="2 3" key="1">
    <citation type="journal article" date="2021" name="bioRxiv">
        <title>The Gossypium anomalum genome as a resource for cotton improvement and evolutionary analysis of hybrid incompatibility.</title>
        <authorList>
            <person name="Grover C.E."/>
            <person name="Yuan D."/>
            <person name="Arick M.A."/>
            <person name="Miller E.R."/>
            <person name="Hu G."/>
            <person name="Peterson D.G."/>
            <person name="Wendel J.F."/>
            <person name="Udall J.A."/>
        </authorList>
    </citation>
    <scope>NUCLEOTIDE SEQUENCE [LARGE SCALE GENOMIC DNA]</scope>
    <source>
        <strain evidence="2">JFW-Udall</strain>
        <tissue evidence="2">Leaf</tissue>
    </source>
</reference>
<dbReference type="GO" id="GO:0015074">
    <property type="term" value="P:DNA integration"/>
    <property type="evidence" value="ECO:0007669"/>
    <property type="project" value="InterPro"/>
</dbReference>
<dbReference type="InterPro" id="IPR012337">
    <property type="entry name" value="RNaseH-like_sf"/>
</dbReference>
<dbReference type="SUPFAM" id="SSF53098">
    <property type="entry name" value="Ribonuclease H-like"/>
    <property type="match status" value="1"/>
</dbReference>
<dbReference type="InterPro" id="IPR057670">
    <property type="entry name" value="SH3_retrovirus"/>
</dbReference>
<dbReference type="InterPro" id="IPR036397">
    <property type="entry name" value="RNaseH_sf"/>
</dbReference>
<sequence>MLERRNFHHPFTVKEIHTWRSTAGTNQISSAGAVNSLVMLRMCARTKEGYKLSNKTRHKLLRMFKLRRSMFSLHPIKQLQAKSARTDEGLFKNLDRRFTFKVRVGNGNLIEAKGKGNVMISTYSDPLGQELVIVVMTERCFVLNMNQLNLVEDMSKVEVSDNVCEIFQLGKQARLPFPIDKAWKVRDDFSRFCWVYFLKQKSEVEAFSKFKALAENQPGCKIKALRSDNGAQYLSDKFQKLCEQVGIHYQLTTVYTPQQNRVCERKNKSVLDMARCLLFESKLPSKFWAEAVNTLVYMLNKLSTNAVKEKTPFEAWYDLKPTVSHLKVFGCIYYTLIPAEKRTKLEKRFVPRIFVGYSSTKKAYRVFDPSTKKIMVSRDVKFNEERVWNCNGADASLSEEDQINLQPDEEGLVSDDFDDEPVRGTITIADIYQRCDVAIVEPSNFDEAAREDC</sequence>
<name>A0A8J5YHG8_9ROSI</name>
<dbReference type="Pfam" id="PF25597">
    <property type="entry name" value="SH3_retrovirus"/>
    <property type="match status" value="1"/>
</dbReference>
<protein>
    <recommendedName>
        <fullName evidence="1">Integrase catalytic domain-containing protein</fullName>
    </recommendedName>
</protein>
<dbReference type="Gene3D" id="3.30.420.10">
    <property type="entry name" value="Ribonuclease H-like superfamily/Ribonuclease H"/>
    <property type="match status" value="1"/>
</dbReference>
<dbReference type="OrthoDB" id="1002641at2759"/>
<dbReference type="PANTHER" id="PTHR42648">
    <property type="entry name" value="TRANSPOSASE, PUTATIVE-RELATED"/>
    <property type="match status" value="1"/>
</dbReference>
<proteinExistence type="predicted"/>
<evidence type="ECO:0000259" key="1">
    <source>
        <dbReference type="PROSITE" id="PS50994"/>
    </source>
</evidence>
<accession>A0A8J5YHG8</accession>
<dbReference type="Proteomes" id="UP000701853">
    <property type="component" value="Chromosome 11"/>
</dbReference>
<dbReference type="PANTHER" id="PTHR42648:SF18">
    <property type="entry name" value="RETROTRANSPOSON, UNCLASSIFIED-LIKE PROTEIN"/>
    <property type="match status" value="1"/>
</dbReference>
<dbReference type="GO" id="GO:0003676">
    <property type="term" value="F:nucleic acid binding"/>
    <property type="evidence" value="ECO:0007669"/>
    <property type="project" value="InterPro"/>
</dbReference>
<feature type="domain" description="Integrase catalytic" evidence="1">
    <location>
        <begin position="187"/>
        <end position="320"/>
    </location>
</feature>
<gene>
    <name evidence="2" type="ORF">CXB51_028743</name>
</gene>
<dbReference type="EMBL" id="JAHUZN010000011">
    <property type="protein sequence ID" value="KAG8478890.1"/>
    <property type="molecule type" value="Genomic_DNA"/>
</dbReference>
<dbReference type="PROSITE" id="PS50994">
    <property type="entry name" value="INTEGRASE"/>
    <property type="match status" value="1"/>
</dbReference>
<evidence type="ECO:0000313" key="3">
    <source>
        <dbReference type="Proteomes" id="UP000701853"/>
    </source>
</evidence>
<comment type="caution">
    <text evidence="2">The sequence shown here is derived from an EMBL/GenBank/DDBJ whole genome shotgun (WGS) entry which is preliminary data.</text>
</comment>
<dbReference type="Pfam" id="PF00665">
    <property type="entry name" value="rve"/>
    <property type="match status" value="1"/>
</dbReference>
<dbReference type="AlphaFoldDB" id="A0A8J5YHG8"/>
<organism evidence="2 3">
    <name type="scientific">Gossypium anomalum</name>
    <dbReference type="NCBI Taxonomy" id="47600"/>
    <lineage>
        <taxon>Eukaryota</taxon>
        <taxon>Viridiplantae</taxon>
        <taxon>Streptophyta</taxon>
        <taxon>Embryophyta</taxon>
        <taxon>Tracheophyta</taxon>
        <taxon>Spermatophyta</taxon>
        <taxon>Magnoliopsida</taxon>
        <taxon>eudicotyledons</taxon>
        <taxon>Gunneridae</taxon>
        <taxon>Pentapetalae</taxon>
        <taxon>rosids</taxon>
        <taxon>malvids</taxon>
        <taxon>Malvales</taxon>
        <taxon>Malvaceae</taxon>
        <taxon>Malvoideae</taxon>
        <taxon>Gossypium</taxon>
    </lineage>
</organism>
<evidence type="ECO:0000313" key="2">
    <source>
        <dbReference type="EMBL" id="KAG8478890.1"/>
    </source>
</evidence>
<dbReference type="InterPro" id="IPR001584">
    <property type="entry name" value="Integrase_cat-core"/>
</dbReference>
<dbReference type="InterPro" id="IPR039537">
    <property type="entry name" value="Retrotran_Ty1/copia-like"/>
</dbReference>